<sequence length="248" mass="26405">MKNTHKLCGAALLAVIGFAVAVPSATKADTSVTEKGIVEFEKDTTKDTITPPDTDGPVLPYPPVNPDPADMKIVAVTPLNFEKHAILTDGSSQPYNVKAFNDASFGDMENFVEFKDVRSLDENTYIIEAEMTKQFKKGNSELTGSTIKYNNVRVSHNNSAGAIALAPENVVTNPPALELNQKVTFLNHTDGTTGKGFGQYKLAFGNRSVAAGQVGSPQQSVVLTVPGTVAKQVGTYTAEITWSITAAP</sequence>
<keyword evidence="5" id="KW-1185">Reference proteome</keyword>
<accession>A0A242K1L5</accession>
<dbReference type="RefSeq" id="WP_170924876.1">
    <property type="nucleotide sequence ID" value="NZ_CP147247.1"/>
</dbReference>
<dbReference type="InterPro" id="IPR027994">
    <property type="entry name" value="WxL_dom"/>
</dbReference>
<dbReference type="EMBL" id="NGMM01000007">
    <property type="protein sequence ID" value="OTP11551.1"/>
    <property type="molecule type" value="Genomic_DNA"/>
</dbReference>
<reference evidence="3" key="1">
    <citation type="submission" date="2017-05" db="EMBL/GenBank/DDBJ databases">
        <title>The Genome Sequence of Enterococcus sp. 9E7_DIV0242.</title>
        <authorList>
            <consortium name="The Broad Institute Genomics Platform"/>
            <consortium name="The Broad Institute Genomic Center for Infectious Diseases"/>
            <person name="Earl A."/>
            <person name="Manson A."/>
            <person name="Schwartman J."/>
            <person name="Gilmore M."/>
            <person name="Abouelleil A."/>
            <person name="Cao P."/>
            <person name="Chapman S."/>
            <person name="Cusick C."/>
            <person name="Shea T."/>
            <person name="Young S."/>
            <person name="Neafsey D."/>
            <person name="Nusbaum C."/>
            <person name="Birren B."/>
        </authorList>
    </citation>
    <scope>NUCLEOTIDE SEQUENCE [LARGE SCALE GENOMIC DNA]</scope>
    <source>
        <strain evidence="3">9E7_DIV0242</strain>
    </source>
</reference>
<evidence type="ECO:0000259" key="2">
    <source>
        <dbReference type="Pfam" id="PF13731"/>
    </source>
</evidence>
<reference evidence="4" key="3">
    <citation type="submission" date="2024-03" db="EMBL/GenBank/DDBJ databases">
        <title>The Genome Sequence of Enterococcus sp. DIV0242b.</title>
        <authorList>
            <consortium name="The Broad Institute Genomics Platform"/>
            <consortium name="The Broad Institute Microbial Omics Core"/>
            <consortium name="The Broad Institute Genomic Center for Infectious Diseases"/>
            <person name="Earl A."/>
            <person name="Manson A."/>
            <person name="Gilmore M."/>
            <person name="Schwartman J."/>
            <person name="Shea T."/>
            <person name="Abouelleil A."/>
            <person name="Cao P."/>
            <person name="Chapman S."/>
            <person name="Cusick C."/>
            <person name="Young S."/>
            <person name="Neafsey D."/>
            <person name="Nusbaum C."/>
            <person name="Birren B."/>
        </authorList>
    </citation>
    <scope>NUCLEOTIDE SEQUENCE</scope>
    <source>
        <strain evidence="4">9E7_DIV0242</strain>
    </source>
</reference>
<name>A0A242K1L5_9ENTE</name>
<feature type="signal peptide" evidence="1">
    <location>
        <begin position="1"/>
        <end position="21"/>
    </location>
</feature>
<protein>
    <recommendedName>
        <fullName evidence="2">WxL domain-containing protein</fullName>
    </recommendedName>
</protein>
<evidence type="ECO:0000256" key="1">
    <source>
        <dbReference type="SAM" id="SignalP"/>
    </source>
</evidence>
<feature type="chain" id="PRO_5039347310" description="WxL domain-containing protein" evidence="1">
    <location>
        <begin position="22"/>
        <end position="248"/>
    </location>
</feature>
<keyword evidence="1" id="KW-0732">Signal</keyword>
<evidence type="ECO:0000313" key="3">
    <source>
        <dbReference type="EMBL" id="OTP11551.1"/>
    </source>
</evidence>
<gene>
    <name evidence="4" type="ORF">A5888_003351</name>
    <name evidence="3" type="ORF">A5888_003650</name>
</gene>
<dbReference type="Pfam" id="PF13731">
    <property type="entry name" value="WxL"/>
    <property type="match status" value="1"/>
</dbReference>
<reference evidence="4" key="2">
    <citation type="submission" date="2017-05" db="EMBL/GenBank/DDBJ databases">
        <authorList>
            <consortium name="The Broad Institute Genomics Platform"/>
            <consortium name="The Broad Institute Genomic Center for Infectious Diseases"/>
            <person name="Earl A."/>
            <person name="Manson A."/>
            <person name="Schwartman J."/>
            <person name="Gilmore M."/>
            <person name="Abouelleil A."/>
            <person name="Cao P."/>
            <person name="Chapman S."/>
            <person name="Cusick C."/>
            <person name="Shea T."/>
            <person name="Young S."/>
            <person name="Neafsey D."/>
            <person name="Nusbaum C."/>
            <person name="Birren B."/>
        </authorList>
    </citation>
    <scope>NUCLEOTIDE SEQUENCE</scope>
    <source>
        <strain evidence="4">9E7_DIV0242</strain>
    </source>
</reference>
<organism evidence="3">
    <name type="scientific">Candidatus Enterococcus clewellii</name>
    <dbReference type="NCBI Taxonomy" id="1834193"/>
    <lineage>
        <taxon>Bacteria</taxon>
        <taxon>Bacillati</taxon>
        <taxon>Bacillota</taxon>
        <taxon>Bacilli</taxon>
        <taxon>Lactobacillales</taxon>
        <taxon>Enterococcaceae</taxon>
        <taxon>Enterococcus</taxon>
    </lineage>
</organism>
<proteinExistence type="predicted"/>
<evidence type="ECO:0000313" key="5">
    <source>
        <dbReference type="Proteomes" id="UP000195141"/>
    </source>
</evidence>
<dbReference type="Proteomes" id="UP000195141">
    <property type="component" value="Chromosome"/>
</dbReference>
<evidence type="ECO:0000313" key="4">
    <source>
        <dbReference type="EMBL" id="WYJ91583.1"/>
    </source>
</evidence>
<dbReference type="EMBL" id="CP147247">
    <property type="protein sequence ID" value="WYJ91583.1"/>
    <property type="molecule type" value="Genomic_DNA"/>
</dbReference>
<feature type="domain" description="WxL" evidence="2">
    <location>
        <begin position="29"/>
        <end position="248"/>
    </location>
</feature>
<dbReference type="AlphaFoldDB" id="A0A242K1L5"/>